<sequence length="95" mass="10329">MQLGPPQVTQGRLGRWTLSPRTDQVGALEPGSVARILRHTELGPFTHRALAFGTLRGRTEVRRNSSECTGSANSLLWRSLPRPFVSAGLGTSSFL</sequence>
<gene>
    <name evidence="1" type="ORF">EVAR_103693_1</name>
</gene>
<reference evidence="1 2" key="1">
    <citation type="journal article" date="2019" name="Commun. Biol.">
        <title>The bagworm genome reveals a unique fibroin gene that provides high tensile strength.</title>
        <authorList>
            <person name="Kono N."/>
            <person name="Nakamura H."/>
            <person name="Ohtoshi R."/>
            <person name="Tomita M."/>
            <person name="Numata K."/>
            <person name="Arakawa K."/>
        </authorList>
    </citation>
    <scope>NUCLEOTIDE SEQUENCE [LARGE SCALE GENOMIC DNA]</scope>
</reference>
<keyword evidence="2" id="KW-1185">Reference proteome</keyword>
<comment type="caution">
    <text evidence="1">The sequence shown here is derived from an EMBL/GenBank/DDBJ whole genome shotgun (WGS) entry which is preliminary data.</text>
</comment>
<evidence type="ECO:0000313" key="2">
    <source>
        <dbReference type="Proteomes" id="UP000299102"/>
    </source>
</evidence>
<name>A0A4C1ZZ46_EUMVA</name>
<dbReference type="EMBL" id="BGZK01002259">
    <property type="protein sequence ID" value="GBP92294.1"/>
    <property type="molecule type" value="Genomic_DNA"/>
</dbReference>
<organism evidence="1 2">
    <name type="scientific">Eumeta variegata</name>
    <name type="common">Bagworm moth</name>
    <name type="synonym">Eumeta japonica</name>
    <dbReference type="NCBI Taxonomy" id="151549"/>
    <lineage>
        <taxon>Eukaryota</taxon>
        <taxon>Metazoa</taxon>
        <taxon>Ecdysozoa</taxon>
        <taxon>Arthropoda</taxon>
        <taxon>Hexapoda</taxon>
        <taxon>Insecta</taxon>
        <taxon>Pterygota</taxon>
        <taxon>Neoptera</taxon>
        <taxon>Endopterygota</taxon>
        <taxon>Lepidoptera</taxon>
        <taxon>Glossata</taxon>
        <taxon>Ditrysia</taxon>
        <taxon>Tineoidea</taxon>
        <taxon>Psychidae</taxon>
        <taxon>Oiketicinae</taxon>
        <taxon>Eumeta</taxon>
    </lineage>
</organism>
<accession>A0A4C1ZZ46</accession>
<dbReference type="Proteomes" id="UP000299102">
    <property type="component" value="Unassembled WGS sequence"/>
</dbReference>
<protein>
    <submittedName>
        <fullName evidence="1">Uncharacterized protein</fullName>
    </submittedName>
</protein>
<evidence type="ECO:0000313" key="1">
    <source>
        <dbReference type="EMBL" id="GBP92294.1"/>
    </source>
</evidence>
<proteinExistence type="predicted"/>
<dbReference type="AlphaFoldDB" id="A0A4C1ZZ46"/>